<evidence type="ECO:0000313" key="2">
    <source>
        <dbReference type="EMBL" id="ORZ18256.1"/>
    </source>
</evidence>
<organism evidence="2 3">
    <name type="scientific">Lobosporangium transversale</name>
    <dbReference type="NCBI Taxonomy" id="64571"/>
    <lineage>
        <taxon>Eukaryota</taxon>
        <taxon>Fungi</taxon>
        <taxon>Fungi incertae sedis</taxon>
        <taxon>Mucoromycota</taxon>
        <taxon>Mortierellomycotina</taxon>
        <taxon>Mortierellomycetes</taxon>
        <taxon>Mortierellales</taxon>
        <taxon>Mortierellaceae</taxon>
        <taxon>Lobosporangium</taxon>
    </lineage>
</organism>
<dbReference type="RefSeq" id="XP_021882051.1">
    <property type="nucleotide sequence ID" value="XM_022026505.1"/>
</dbReference>
<dbReference type="GeneID" id="33568348"/>
<gene>
    <name evidence="2" type="ORF">BCR41DRAFT_370066</name>
</gene>
<proteinExistence type="predicted"/>
<evidence type="ECO:0000313" key="3">
    <source>
        <dbReference type="Proteomes" id="UP000193648"/>
    </source>
</evidence>
<dbReference type="InParanoid" id="A0A1Y2GQY6"/>
<comment type="caution">
    <text evidence="2">The sequence shown here is derived from an EMBL/GenBank/DDBJ whole genome shotgun (WGS) entry which is preliminary data.</text>
</comment>
<dbReference type="Proteomes" id="UP000193648">
    <property type="component" value="Unassembled WGS sequence"/>
</dbReference>
<dbReference type="AlphaFoldDB" id="A0A1Y2GQY6"/>
<feature type="signal peptide" evidence="1">
    <location>
        <begin position="1"/>
        <end position="20"/>
    </location>
</feature>
<dbReference type="EMBL" id="MCFF01000015">
    <property type="protein sequence ID" value="ORZ18256.1"/>
    <property type="molecule type" value="Genomic_DNA"/>
</dbReference>
<keyword evidence="1" id="KW-0732">Signal</keyword>
<protein>
    <submittedName>
        <fullName evidence="2">Uncharacterized protein</fullName>
    </submittedName>
</protein>
<sequence length="120" mass="12995">MLFKTPSIALVATILTVIQAAPLTAETSSINLSLANPTSITLPVVKPAQTNPTIAAPTKSEASVNEDLQAINTAEGSVEDLNANVSEEGANSKCGWNCWGNCRCPWWCKNWCNNWCPWWC</sequence>
<keyword evidence="3" id="KW-1185">Reference proteome</keyword>
<evidence type="ECO:0000256" key="1">
    <source>
        <dbReference type="SAM" id="SignalP"/>
    </source>
</evidence>
<feature type="chain" id="PRO_5010986977" evidence="1">
    <location>
        <begin position="21"/>
        <end position="120"/>
    </location>
</feature>
<reference evidence="2 3" key="1">
    <citation type="submission" date="2016-07" db="EMBL/GenBank/DDBJ databases">
        <title>Pervasive Adenine N6-methylation of Active Genes in Fungi.</title>
        <authorList>
            <consortium name="DOE Joint Genome Institute"/>
            <person name="Mondo S.J."/>
            <person name="Dannebaum R.O."/>
            <person name="Kuo R.C."/>
            <person name="Labutti K."/>
            <person name="Haridas S."/>
            <person name="Kuo A."/>
            <person name="Salamov A."/>
            <person name="Ahrendt S.R."/>
            <person name="Lipzen A."/>
            <person name="Sullivan W."/>
            <person name="Andreopoulos W.B."/>
            <person name="Clum A."/>
            <person name="Lindquist E."/>
            <person name="Daum C."/>
            <person name="Ramamoorthy G.K."/>
            <person name="Gryganskyi A."/>
            <person name="Culley D."/>
            <person name="Magnuson J.K."/>
            <person name="James T.Y."/>
            <person name="O'Malley M.A."/>
            <person name="Stajich J.E."/>
            <person name="Spatafora J.W."/>
            <person name="Visel A."/>
            <person name="Grigoriev I.V."/>
        </authorList>
    </citation>
    <scope>NUCLEOTIDE SEQUENCE [LARGE SCALE GENOMIC DNA]</scope>
    <source>
        <strain evidence="2 3">NRRL 3116</strain>
    </source>
</reference>
<name>A0A1Y2GQY6_9FUNG</name>
<accession>A0A1Y2GQY6</accession>